<gene>
    <name evidence="10" type="ORF">C4544_04660</name>
</gene>
<keyword evidence="2" id="KW-0489">Methyltransferase</keyword>
<dbReference type="PANTHER" id="PTHR43409">
    <property type="entry name" value="ANAEROBIC MAGNESIUM-PROTOPORPHYRIN IX MONOMETHYL ESTER CYCLASE-RELATED"/>
    <property type="match status" value="1"/>
</dbReference>
<keyword evidence="7" id="KW-0411">Iron-sulfur</keyword>
<reference evidence="10 11" key="1">
    <citation type="journal article" date="2017" name="ISME J.">
        <title>Energy and carbon metabolisms in a deep terrestrial subsurface fluid microbial community.</title>
        <authorList>
            <person name="Momper L."/>
            <person name="Jungbluth S.P."/>
            <person name="Lee M.D."/>
            <person name="Amend J.P."/>
        </authorList>
    </citation>
    <scope>NUCLEOTIDE SEQUENCE [LARGE SCALE GENOMIC DNA]</scope>
    <source>
        <strain evidence="10">SURF_29</strain>
    </source>
</reference>
<dbReference type="InterPro" id="IPR058240">
    <property type="entry name" value="rSAM_sf"/>
</dbReference>
<evidence type="ECO:0000256" key="1">
    <source>
        <dbReference type="ARBA" id="ARBA00001966"/>
    </source>
</evidence>
<dbReference type="AlphaFoldDB" id="A0A419DCB8"/>
<organism evidence="10 11">
    <name type="scientific">candidate division WS5 bacterium</name>
    <dbReference type="NCBI Taxonomy" id="2093353"/>
    <lineage>
        <taxon>Bacteria</taxon>
        <taxon>candidate division WS5</taxon>
    </lineage>
</organism>
<evidence type="ECO:0000259" key="9">
    <source>
        <dbReference type="PROSITE" id="PS51918"/>
    </source>
</evidence>
<name>A0A419DCB8_9BACT</name>
<evidence type="ECO:0000313" key="10">
    <source>
        <dbReference type="EMBL" id="RJO60680.1"/>
    </source>
</evidence>
<evidence type="ECO:0000313" key="11">
    <source>
        <dbReference type="Proteomes" id="UP000285655"/>
    </source>
</evidence>
<feature type="domain" description="Radical SAM core" evidence="9">
    <location>
        <begin position="197"/>
        <end position="426"/>
    </location>
</feature>
<evidence type="ECO:0000256" key="2">
    <source>
        <dbReference type="ARBA" id="ARBA00022603"/>
    </source>
</evidence>
<dbReference type="Gene3D" id="3.40.50.280">
    <property type="entry name" value="Cobalamin-binding domain"/>
    <property type="match status" value="1"/>
</dbReference>
<accession>A0A419DCB8</accession>
<dbReference type="GO" id="GO:0005829">
    <property type="term" value="C:cytosol"/>
    <property type="evidence" value="ECO:0007669"/>
    <property type="project" value="TreeGrafter"/>
</dbReference>
<dbReference type="InterPro" id="IPR006638">
    <property type="entry name" value="Elp3/MiaA/NifB-like_rSAM"/>
</dbReference>
<dbReference type="EMBL" id="QZJW01000041">
    <property type="protein sequence ID" value="RJO60680.1"/>
    <property type="molecule type" value="Genomic_DNA"/>
</dbReference>
<keyword evidence="4" id="KW-0949">S-adenosyl-L-methionine</keyword>
<dbReference type="SFLD" id="SFLDG01123">
    <property type="entry name" value="methyltransferase_(Class_B)"/>
    <property type="match status" value="1"/>
</dbReference>
<dbReference type="InterPro" id="IPR023404">
    <property type="entry name" value="rSAM_horseshoe"/>
</dbReference>
<keyword evidence="5" id="KW-0479">Metal-binding</keyword>
<dbReference type="GO" id="GO:0046872">
    <property type="term" value="F:metal ion binding"/>
    <property type="evidence" value="ECO:0007669"/>
    <property type="project" value="UniProtKB-KW"/>
</dbReference>
<dbReference type="InterPro" id="IPR051198">
    <property type="entry name" value="BchE-like"/>
</dbReference>
<dbReference type="InterPro" id="IPR006158">
    <property type="entry name" value="Cobalamin-bd"/>
</dbReference>
<dbReference type="InterPro" id="IPR034466">
    <property type="entry name" value="Methyltransferase_Class_B"/>
</dbReference>
<dbReference type="SFLD" id="SFLDG01082">
    <property type="entry name" value="B12-binding_domain_containing"/>
    <property type="match status" value="1"/>
</dbReference>
<dbReference type="GO" id="GO:0003824">
    <property type="term" value="F:catalytic activity"/>
    <property type="evidence" value="ECO:0007669"/>
    <property type="project" value="InterPro"/>
</dbReference>
<sequence>MSHLNKSLKQIVLLEPTFGHDIKHLCGGHNEFEPLGLEYIAAILQRKGCDVRLIRQMSQTTDDVVNEIISFDPDIVCFSVLTYNYPESLRIIKALKANKGNIIAILGGYHPSSDPENVLTSGLVDFVVIGEGEATISELIDAIDDGGNCQRVRGIGFLENGKVVKTNSRERIKDLDNLPFPLRSNEILKDARIFGLMYPPPSMQVNVTTIACSRGCPFNCEFCCSNALWGKGVTYRSPQNIIEEIREVQAKYGTNAFFFTDLTFNSKRRWVSTFCNEIIKSNLQFSWYCMCTILGLDEELIRLMRKAGCRKIGFGIETLDDELSDEIKSFKRPSINKMNEIYDLCYENDIFTKAYLMIGFPDETFDSLLAYKNRINEMRVDEIKIAFYTPFPGTRSYEKYKHKLSYCDYNYFDTLNHVVVKNDSLSEEQYKTIRSEIIHSFYDTEGYFSRVNRRIQMTPDLIESYSEFFEFLKQKNTCANKQLFIETGR</sequence>
<dbReference type="SUPFAM" id="SSF52242">
    <property type="entry name" value="Cobalamin (vitamin B12)-binding domain"/>
    <property type="match status" value="1"/>
</dbReference>
<evidence type="ECO:0000256" key="7">
    <source>
        <dbReference type="ARBA" id="ARBA00023014"/>
    </source>
</evidence>
<comment type="caution">
    <text evidence="10">The sequence shown here is derived from an EMBL/GenBank/DDBJ whole genome shotgun (WGS) entry which is preliminary data.</text>
</comment>
<dbReference type="GO" id="GO:0051539">
    <property type="term" value="F:4 iron, 4 sulfur cluster binding"/>
    <property type="evidence" value="ECO:0007669"/>
    <property type="project" value="UniProtKB-KW"/>
</dbReference>
<dbReference type="PROSITE" id="PS51332">
    <property type="entry name" value="B12_BINDING"/>
    <property type="match status" value="1"/>
</dbReference>
<dbReference type="SFLD" id="SFLDS00029">
    <property type="entry name" value="Radical_SAM"/>
    <property type="match status" value="1"/>
</dbReference>
<evidence type="ECO:0000256" key="4">
    <source>
        <dbReference type="ARBA" id="ARBA00022691"/>
    </source>
</evidence>
<evidence type="ECO:0000259" key="8">
    <source>
        <dbReference type="PROSITE" id="PS51332"/>
    </source>
</evidence>
<dbReference type="Pfam" id="PF04055">
    <property type="entry name" value="Radical_SAM"/>
    <property type="match status" value="1"/>
</dbReference>
<dbReference type="PANTHER" id="PTHR43409:SF7">
    <property type="entry name" value="BLL1977 PROTEIN"/>
    <property type="match status" value="1"/>
</dbReference>
<dbReference type="Gene3D" id="3.80.30.20">
    <property type="entry name" value="tm_1862 like domain"/>
    <property type="match status" value="1"/>
</dbReference>
<keyword evidence="3" id="KW-0808">Transferase</keyword>
<dbReference type="InterPro" id="IPR007197">
    <property type="entry name" value="rSAM"/>
</dbReference>
<comment type="cofactor">
    <cofactor evidence="1">
        <name>[4Fe-4S] cluster</name>
        <dbReference type="ChEBI" id="CHEBI:49883"/>
    </cofactor>
</comment>
<dbReference type="Pfam" id="PF02310">
    <property type="entry name" value="B12-binding"/>
    <property type="match status" value="1"/>
</dbReference>
<dbReference type="GO" id="GO:0031419">
    <property type="term" value="F:cobalamin binding"/>
    <property type="evidence" value="ECO:0007669"/>
    <property type="project" value="InterPro"/>
</dbReference>
<dbReference type="PROSITE" id="PS51918">
    <property type="entry name" value="RADICAL_SAM"/>
    <property type="match status" value="1"/>
</dbReference>
<proteinExistence type="predicted"/>
<dbReference type="Proteomes" id="UP000285655">
    <property type="component" value="Unassembled WGS sequence"/>
</dbReference>
<dbReference type="SMART" id="SM00729">
    <property type="entry name" value="Elp3"/>
    <property type="match status" value="1"/>
</dbReference>
<dbReference type="InterPro" id="IPR036724">
    <property type="entry name" value="Cobalamin-bd_sf"/>
</dbReference>
<evidence type="ECO:0000256" key="5">
    <source>
        <dbReference type="ARBA" id="ARBA00022723"/>
    </source>
</evidence>
<protein>
    <submittedName>
        <fullName evidence="10">Radical SAM protein</fullName>
    </submittedName>
</protein>
<dbReference type="SUPFAM" id="SSF102114">
    <property type="entry name" value="Radical SAM enzymes"/>
    <property type="match status" value="1"/>
</dbReference>
<dbReference type="CDD" id="cd01335">
    <property type="entry name" value="Radical_SAM"/>
    <property type="match status" value="1"/>
</dbReference>
<keyword evidence="6" id="KW-0408">Iron</keyword>
<feature type="domain" description="B12-binding" evidence="8">
    <location>
        <begin position="10"/>
        <end position="150"/>
    </location>
</feature>
<evidence type="ECO:0000256" key="3">
    <source>
        <dbReference type="ARBA" id="ARBA00022679"/>
    </source>
</evidence>
<dbReference type="CDD" id="cd02068">
    <property type="entry name" value="radical_SAM_B12_BD"/>
    <property type="match status" value="1"/>
</dbReference>
<evidence type="ECO:0000256" key="6">
    <source>
        <dbReference type="ARBA" id="ARBA00023004"/>
    </source>
</evidence>